<dbReference type="EMBL" id="JABBFZ010000017">
    <property type="protein sequence ID" value="NML33888.1"/>
    <property type="molecule type" value="Genomic_DNA"/>
</dbReference>
<name>A0A7X9X9K6_9BURK</name>
<evidence type="ECO:0000313" key="2">
    <source>
        <dbReference type="EMBL" id="NML33888.1"/>
    </source>
</evidence>
<proteinExistence type="predicted"/>
<sequence length="98" mass="11228">MPGQLESERDVVSSFRNLATAEWAISRVMESNASRIRDWAQSNPRRLLILHQDVGYKAGYGVVRATGEFKYTSTVRVAIKFEKHNGMPYYVLTSYLLK</sequence>
<feature type="domain" description="Bacterial CdiA-CT RNAse A" evidence="1">
    <location>
        <begin position="9"/>
        <end position="95"/>
    </location>
</feature>
<dbReference type="Pfam" id="PF18431">
    <property type="entry name" value="RNAse_A_bac"/>
    <property type="match status" value="1"/>
</dbReference>
<dbReference type="RefSeq" id="WP_169500085.1">
    <property type="nucleotide sequence ID" value="NZ_JABBFZ010000017.1"/>
</dbReference>
<keyword evidence="3" id="KW-1185">Reference proteome</keyword>
<gene>
    <name evidence="2" type="ORF">HHL14_24030</name>
</gene>
<dbReference type="CDD" id="cd20684">
    <property type="entry name" value="CdiA-CT_Yk_RNaseA-like"/>
    <property type="match status" value="1"/>
</dbReference>
<dbReference type="AlphaFoldDB" id="A0A7X9X9K6"/>
<reference evidence="2 3" key="1">
    <citation type="submission" date="2020-04" db="EMBL/GenBank/DDBJ databases">
        <title>Paraburkholderia sp. G-4-1-8 isolated from soil.</title>
        <authorList>
            <person name="Dahal R.H."/>
        </authorList>
    </citation>
    <scope>NUCLEOTIDE SEQUENCE [LARGE SCALE GENOMIC DNA]</scope>
    <source>
        <strain evidence="2 3">G-4-1-8</strain>
    </source>
</reference>
<evidence type="ECO:0000313" key="3">
    <source>
        <dbReference type="Proteomes" id="UP000583127"/>
    </source>
</evidence>
<dbReference type="Proteomes" id="UP000583127">
    <property type="component" value="Unassembled WGS sequence"/>
</dbReference>
<comment type="caution">
    <text evidence="2">The sequence shown here is derived from an EMBL/GenBank/DDBJ whole genome shotgun (WGS) entry which is preliminary data.</text>
</comment>
<protein>
    <recommendedName>
        <fullName evidence="1">Bacterial CdiA-CT RNAse A domain-containing protein</fullName>
    </recommendedName>
</protein>
<evidence type="ECO:0000259" key="1">
    <source>
        <dbReference type="Pfam" id="PF18431"/>
    </source>
</evidence>
<organism evidence="2 3">
    <name type="scientific">Paraburkholderia antibiotica</name>
    <dbReference type="NCBI Taxonomy" id="2728839"/>
    <lineage>
        <taxon>Bacteria</taxon>
        <taxon>Pseudomonadati</taxon>
        <taxon>Pseudomonadota</taxon>
        <taxon>Betaproteobacteria</taxon>
        <taxon>Burkholderiales</taxon>
        <taxon>Burkholderiaceae</taxon>
        <taxon>Paraburkholderia</taxon>
    </lineage>
</organism>
<accession>A0A7X9X9K6</accession>
<dbReference type="InterPro" id="IPR041436">
    <property type="entry name" value="RNAse_A_bac"/>
</dbReference>